<evidence type="ECO:0000313" key="1">
    <source>
        <dbReference type="EMBL" id="KAG0583594.1"/>
    </source>
</evidence>
<gene>
    <name evidence="1" type="ORF">KC19_3G148100</name>
</gene>
<dbReference type="AlphaFoldDB" id="A0A8T0IIF7"/>
<comment type="caution">
    <text evidence="1">The sequence shown here is derived from an EMBL/GenBank/DDBJ whole genome shotgun (WGS) entry which is preliminary data.</text>
</comment>
<evidence type="ECO:0000313" key="2">
    <source>
        <dbReference type="Proteomes" id="UP000822688"/>
    </source>
</evidence>
<proteinExistence type="predicted"/>
<keyword evidence="2" id="KW-1185">Reference proteome</keyword>
<dbReference type="Proteomes" id="UP000822688">
    <property type="component" value="Chromosome 3"/>
</dbReference>
<accession>A0A8T0IIF7</accession>
<dbReference type="EMBL" id="CM026423">
    <property type="protein sequence ID" value="KAG0583594.1"/>
    <property type="molecule type" value="Genomic_DNA"/>
</dbReference>
<organism evidence="1 2">
    <name type="scientific">Ceratodon purpureus</name>
    <name type="common">Fire moss</name>
    <name type="synonym">Dicranum purpureum</name>
    <dbReference type="NCBI Taxonomy" id="3225"/>
    <lineage>
        <taxon>Eukaryota</taxon>
        <taxon>Viridiplantae</taxon>
        <taxon>Streptophyta</taxon>
        <taxon>Embryophyta</taxon>
        <taxon>Bryophyta</taxon>
        <taxon>Bryophytina</taxon>
        <taxon>Bryopsida</taxon>
        <taxon>Dicranidae</taxon>
        <taxon>Pseudoditrichales</taxon>
        <taxon>Ditrichaceae</taxon>
        <taxon>Ceratodon</taxon>
    </lineage>
</organism>
<name>A0A8T0IIF7_CERPU</name>
<sequence length="122" mass="13263">MLIRPNTLKSDTNVFQVLHAAVCSVPKLLRLELCLPTTVVYTTVHEGAGSCVYRQNGFALEYYSTSILLFRKMYDSTGILGSDGITYRSPSSHSKRLVSPGGTWLICSIGSDLIASLSTDSV</sequence>
<protein>
    <submittedName>
        <fullName evidence="1">Uncharacterized protein</fullName>
    </submittedName>
</protein>
<reference evidence="1" key="1">
    <citation type="submission" date="2020-06" db="EMBL/GenBank/DDBJ databases">
        <title>WGS assembly of Ceratodon purpureus strain R40.</title>
        <authorList>
            <person name="Carey S.B."/>
            <person name="Jenkins J."/>
            <person name="Shu S."/>
            <person name="Lovell J.T."/>
            <person name="Sreedasyam A."/>
            <person name="Maumus F."/>
            <person name="Tiley G.P."/>
            <person name="Fernandez-Pozo N."/>
            <person name="Barry K."/>
            <person name="Chen C."/>
            <person name="Wang M."/>
            <person name="Lipzen A."/>
            <person name="Daum C."/>
            <person name="Saski C.A."/>
            <person name="Payton A.C."/>
            <person name="Mcbreen J.C."/>
            <person name="Conrad R.E."/>
            <person name="Kollar L.M."/>
            <person name="Olsson S."/>
            <person name="Huttunen S."/>
            <person name="Landis J.B."/>
            <person name="Wickett N.J."/>
            <person name="Johnson M.G."/>
            <person name="Rensing S.A."/>
            <person name="Grimwood J."/>
            <person name="Schmutz J."/>
            <person name="Mcdaniel S.F."/>
        </authorList>
    </citation>
    <scope>NUCLEOTIDE SEQUENCE</scope>
    <source>
        <strain evidence="1">R40</strain>
    </source>
</reference>